<feature type="transmembrane region" description="Helical" evidence="7">
    <location>
        <begin position="100"/>
        <end position="119"/>
    </location>
</feature>
<dbReference type="SUPFAM" id="SSF103473">
    <property type="entry name" value="MFS general substrate transporter"/>
    <property type="match status" value="2"/>
</dbReference>
<dbReference type="AlphaFoldDB" id="A0A5N6P2Y9"/>
<dbReference type="Proteomes" id="UP000326396">
    <property type="component" value="Linkage Group LG15"/>
</dbReference>
<protein>
    <recommendedName>
        <fullName evidence="10">Major facilitator superfamily (MFS) profile domain-containing protein</fullName>
    </recommendedName>
</protein>
<dbReference type="InterPro" id="IPR000109">
    <property type="entry name" value="POT_fam"/>
</dbReference>
<dbReference type="GO" id="GO:0022857">
    <property type="term" value="F:transmembrane transporter activity"/>
    <property type="evidence" value="ECO:0007669"/>
    <property type="project" value="InterPro"/>
</dbReference>
<dbReference type="Pfam" id="PF00854">
    <property type="entry name" value="PTR2"/>
    <property type="match status" value="1"/>
</dbReference>
<keyword evidence="4 7" id="KW-1133">Transmembrane helix</keyword>
<dbReference type="PANTHER" id="PTHR11654">
    <property type="entry name" value="OLIGOPEPTIDE TRANSPORTER-RELATED"/>
    <property type="match status" value="1"/>
</dbReference>
<evidence type="ECO:0000256" key="7">
    <source>
        <dbReference type="SAM" id="Phobius"/>
    </source>
</evidence>
<evidence type="ECO:0000256" key="2">
    <source>
        <dbReference type="ARBA" id="ARBA00005982"/>
    </source>
</evidence>
<evidence type="ECO:0000256" key="5">
    <source>
        <dbReference type="ARBA" id="ARBA00023136"/>
    </source>
</evidence>
<evidence type="ECO:0008006" key="10">
    <source>
        <dbReference type="Google" id="ProtNLM"/>
    </source>
</evidence>
<feature type="transmembrane region" description="Helical" evidence="7">
    <location>
        <begin position="359"/>
        <end position="378"/>
    </location>
</feature>
<comment type="caution">
    <text evidence="8">The sequence shown here is derived from an EMBL/GenBank/DDBJ whole genome shotgun (WGS) entry which is preliminary data.</text>
</comment>
<dbReference type="Gene3D" id="1.20.1250.20">
    <property type="entry name" value="MFS general substrate transporter like domains"/>
    <property type="match status" value="1"/>
</dbReference>
<proteinExistence type="inferred from homology"/>
<dbReference type="EMBL" id="SZYD01000007">
    <property type="protein sequence ID" value="KAD5803011.1"/>
    <property type="molecule type" value="Genomic_DNA"/>
</dbReference>
<reference evidence="8 9" key="1">
    <citation type="submission" date="2019-05" db="EMBL/GenBank/DDBJ databases">
        <title>Mikania micrantha, genome provides insights into the molecular mechanism of rapid growth.</title>
        <authorList>
            <person name="Liu B."/>
        </authorList>
    </citation>
    <scope>NUCLEOTIDE SEQUENCE [LARGE SCALE GENOMIC DNA]</scope>
    <source>
        <strain evidence="8">NLD-2019</strain>
        <tissue evidence="8">Leaf</tissue>
    </source>
</reference>
<keyword evidence="3 7" id="KW-0812">Transmembrane</keyword>
<name>A0A5N6P2Y9_9ASTR</name>
<feature type="transmembrane region" description="Helical" evidence="7">
    <location>
        <begin position="75"/>
        <end position="93"/>
    </location>
</feature>
<accession>A0A5N6P2Y9</accession>
<comment type="subcellular location">
    <subcellularLocation>
        <location evidence="1">Membrane</location>
        <topology evidence="1">Multi-pass membrane protein</topology>
    </subcellularLocation>
</comment>
<keyword evidence="5 7" id="KW-0472">Membrane</keyword>
<keyword evidence="9" id="KW-1185">Reference proteome</keyword>
<feature type="transmembrane region" description="Helical" evidence="7">
    <location>
        <begin position="221"/>
        <end position="241"/>
    </location>
</feature>
<gene>
    <name evidence="8" type="ORF">E3N88_14371</name>
</gene>
<evidence type="ECO:0000256" key="1">
    <source>
        <dbReference type="ARBA" id="ARBA00004141"/>
    </source>
</evidence>
<organism evidence="8 9">
    <name type="scientific">Mikania micrantha</name>
    <name type="common">bitter vine</name>
    <dbReference type="NCBI Taxonomy" id="192012"/>
    <lineage>
        <taxon>Eukaryota</taxon>
        <taxon>Viridiplantae</taxon>
        <taxon>Streptophyta</taxon>
        <taxon>Embryophyta</taxon>
        <taxon>Tracheophyta</taxon>
        <taxon>Spermatophyta</taxon>
        <taxon>Magnoliopsida</taxon>
        <taxon>eudicotyledons</taxon>
        <taxon>Gunneridae</taxon>
        <taxon>Pentapetalae</taxon>
        <taxon>asterids</taxon>
        <taxon>campanulids</taxon>
        <taxon>Asterales</taxon>
        <taxon>Asteraceae</taxon>
        <taxon>Asteroideae</taxon>
        <taxon>Heliantheae alliance</taxon>
        <taxon>Eupatorieae</taxon>
        <taxon>Mikania</taxon>
    </lineage>
</organism>
<sequence>MEEHQNQQNDSMDADLKLKLLIEDHHDQKGGMKTMPFIIVNEGFEKIASYGLQYNMIFYLMEVYHMEAVPASTVIYIWSALSTGLSVFGAILSDSYLGRFRVIAFGSLSSFLGVTLLWLTSMVPQLAPSSCHEPETNCSPPTPTQLGYLFSCLGLISIGEGCMRPCAIAFGADQFQHHNNQRLIYGFFNWYYASASISTLIGSTVLVYIQGQFGWQVGFAVPAMFMFCSALMFMLGSSLYVKVEVKESPYSGFFQVLILAFKNRKIRLLPNDRYNHSNEGDRVELTDNLRFLNKACVIRDTNNDYSGVPTVEKVESLKSLIRIIPVWSSGILVFVNVVQNFPTIQAAKMNRNITSWLEIPAASFNMFALLSLTIFIALYDPVNDRLEEAVESRSSAQYVVLISCGGAVVAPLSFAIIR</sequence>
<dbReference type="OrthoDB" id="8904098at2759"/>
<dbReference type="InterPro" id="IPR036259">
    <property type="entry name" value="MFS_trans_sf"/>
</dbReference>
<comment type="similarity">
    <text evidence="2">Belongs to the major facilitator superfamily. Proton-dependent oligopeptide transporter (POT/PTR) (TC 2.A.17) family.</text>
</comment>
<evidence type="ECO:0000256" key="6">
    <source>
        <dbReference type="ARBA" id="ARBA00044504"/>
    </source>
</evidence>
<evidence type="ECO:0000256" key="4">
    <source>
        <dbReference type="ARBA" id="ARBA00022989"/>
    </source>
</evidence>
<evidence type="ECO:0000313" key="9">
    <source>
        <dbReference type="Proteomes" id="UP000326396"/>
    </source>
</evidence>
<feature type="transmembrane region" description="Helical" evidence="7">
    <location>
        <begin position="398"/>
        <end position="417"/>
    </location>
</feature>
<feature type="transmembrane region" description="Helical" evidence="7">
    <location>
        <begin position="190"/>
        <end position="209"/>
    </location>
</feature>
<evidence type="ECO:0000313" key="8">
    <source>
        <dbReference type="EMBL" id="KAD5803011.1"/>
    </source>
</evidence>
<evidence type="ECO:0000256" key="3">
    <source>
        <dbReference type="ARBA" id="ARBA00022692"/>
    </source>
</evidence>
<dbReference type="GO" id="GO:0016020">
    <property type="term" value="C:membrane"/>
    <property type="evidence" value="ECO:0007669"/>
    <property type="project" value="UniProtKB-SubCell"/>
</dbReference>
<comment type="similarity">
    <text evidence="6">Belongs to the major facilitator superfamily. Phosphate:H(+) symporter (TC 2.A.1.9) family.</text>
</comment>